<accession>A0AC59YBL2</accession>
<protein>
    <submittedName>
        <fullName evidence="1">Uncharacterized protein</fullName>
    </submittedName>
</protein>
<reference evidence="1" key="1">
    <citation type="submission" date="2023-05" db="EMBL/GenBank/DDBJ databases">
        <authorList>
            <consortium name="ELIXIR-Norway"/>
        </authorList>
    </citation>
    <scope>NUCLEOTIDE SEQUENCE</scope>
</reference>
<proteinExistence type="predicted"/>
<sequence length="85" mass="8840">MVVTVLPEARPAPSALSPRLPAPSERWGLPHGAPAFPHWGPSMDLLAVPSAGLSSGRWAGIGGPSTLWLPTKDWGECRGFGCLVG</sequence>
<dbReference type="Proteomes" id="UP001162501">
    <property type="component" value="Chromosome 12"/>
</dbReference>
<evidence type="ECO:0000313" key="1">
    <source>
        <dbReference type="EMBL" id="CAM9540618.1"/>
    </source>
</evidence>
<dbReference type="EMBL" id="OX596096">
    <property type="protein sequence ID" value="CAM9540618.1"/>
    <property type="molecule type" value="Genomic_DNA"/>
</dbReference>
<gene>
    <name evidence="1" type="ORF">MRATA1EN22A_LOCUS3959</name>
</gene>
<organism evidence="1 2">
    <name type="scientific">Rangifer tarandus platyrhynchus</name>
    <name type="common">Svalbard reindeer</name>
    <dbReference type="NCBI Taxonomy" id="3082113"/>
    <lineage>
        <taxon>Eukaryota</taxon>
        <taxon>Metazoa</taxon>
        <taxon>Chordata</taxon>
        <taxon>Craniata</taxon>
        <taxon>Vertebrata</taxon>
        <taxon>Euteleostomi</taxon>
        <taxon>Mammalia</taxon>
        <taxon>Eutheria</taxon>
        <taxon>Laurasiatheria</taxon>
        <taxon>Artiodactyla</taxon>
        <taxon>Ruminantia</taxon>
        <taxon>Pecora</taxon>
        <taxon>Cervidae</taxon>
        <taxon>Odocoileinae</taxon>
        <taxon>Rangifer</taxon>
    </lineage>
</organism>
<evidence type="ECO:0000313" key="2">
    <source>
        <dbReference type="Proteomes" id="UP001162501"/>
    </source>
</evidence>
<reference evidence="1" key="2">
    <citation type="submission" date="2025-03" db="EMBL/GenBank/DDBJ databases">
        <authorList>
            <consortium name="ELIXIR-Norway"/>
            <consortium name="Elixir Norway"/>
        </authorList>
    </citation>
    <scope>NUCLEOTIDE SEQUENCE</scope>
</reference>
<name>A0AC59YBL2_RANTA</name>